<evidence type="ECO:0000256" key="8">
    <source>
        <dbReference type="SAM" id="MobiDB-lite"/>
    </source>
</evidence>
<evidence type="ECO:0000313" key="11">
    <source>
        <dbReference type="Proteomes" id="UP001321760"/>
    </source>
</evidence>
<organism evidence="10 11">
    <name type="scientific">Podospora aff. communis PSN243</name>
    <dbReference type="NCBI Taxonomy" id="3040156"/>
    <lineage>
        <taxon>Eukaryota</taxon>
        <taxon>Fungi</taxon>
        <taxon>Dikarya</taxon>
        <taxon>Ascomycota</taxon>
        <taxon>Pezizomycotina</taxon>
        <taxon>Sordariomycetes</taxon>
        <taxon>Sordariomycetidae</taxon>
        <taxon>Sordariales</taxon>
        <taxon>Podosporaceae</taxon>
        <taxon>Podospora</taxon>
    </lineage>
</organism>
<evidence type="ECO:0000256" key="2">
    <source>
        <dbReference type="ARBA" id="ARBA00022630"/>
    </source>
</evidence>
<feature type="region of interest" description="Disordered" evidence="8">
    <location>
        <begin position="376"/>
        <end position="408"/>
    </location>
</feature>
<dbReference type="Gene3D" id="1.10.579.10">
    <property type="entry name" value="DNA Cyclobutane Dipyrimidine Photolyase, subunit A, domain 3"/>
    <property type="match status" value="1"/>
</dbReference>
<dbReference type="InterPro" id="IPR014133">
    <property type="entry name" value="Cry_DASH"/>
</dbReference>
<dbReference type="InterPro" id="IPR014729">
    <property type="entry name" value="Rossmann-like_a/b/a_fold"/>
</dbReference>
<protein>
    <recommendedName>
        <fullName evidence="7">Cryptochrome DASH</fullName>
    </recommendedName>
</protein>
<dbReference type="PANTHER" id="PTHR11455">
    <property type="entry name" value="CRYPTOCHROME"/>
    <property type="match status" value="1"/>
</dbReference>
<keyword evidence="3 5" id="KW-0274">FAD</keyword>
<evidence type="ECO:0000256" key="3">
    <source>
        <dbReference type="ARBA" id="ARBA00022827"/>
    </source>
</evidence>
<proteinExistence type="inferred from homology"/>
<feature type="compositionally biased region" description="Basic and acidic residues" evidence="8">
    <location>
        <begin position="384"/>
        <end position="399"/>
    </location>
</feature>
<evidence type="ECO:0000313" key="10">
    <source>
        <dbReference type="EMBL" id="KAK4447467.1"/>
    </source>
</evidence>
<comment type="caution">
    <text evidence="10">The sequence shown here is derived from an EMBL/GenBank/DDBJ whole genome shotgun (WGS) entry which is preliminary data.</text>
</comment>
<dbReference type="InterPro" id="IPR036155">
    <property type="entry name" value="Crypto/Photolyase_N_sf"/>
</dbReference>
<feature type="site" description="Electron transfer via tryptophanyl radical" evidence="6">
    <location>
        <position position="391"/>
    </location>
</feature>
<feature type="binding site" evidence="5">
    <location>
        <begin position="294"/>
        <end position="298"/>
    </location>
    <ligand>
        <name>FAD</name>
        <dbReference type="ChEBI" id="CHEBI:57692"/>
    </ligand>
</feature>
<feature type="region of interest" description="Disordered" evidence="8">
    <location>
        <begin position="569"/>
        <end position="733"/>
    </location>
</feature>
<dbReference type="Gene3D" id="1.25.40.80">
    <property type="match status" value="1"/>
</dbReference>
<dbReference type="InterPro" id="IPR006050">
    <property type="entry name" value="DNA_photolyase_N"/>
</dbReference>
<dbReference type="InterPro" id="IPR005101">
    <property type="entry name" value="Cryptochr/Photolyase_FAD-bd"/>
</dbReference>
<dbReference type="SUPFAM" id="SSF52425">
    <property type="entry name" value="Cryptochrome/photolyase, N-terminal domain"/>
    <property type="match status" value="1"/>
</dbReference>
<dbReference type="Pfam" id="PF00875">
    <property type="entry name" value="DNA_photolyase"/>
    <property type="match status" value="1"/>
</dbReference>
<dbReference type="GO" id="GO:0071949">
    <property type="term" value="F:FAD binding"/>
    <property type="evidence" value="ECO:0007669"/>
    <property type="project" value="TreeGrafter"/>
</dbReference>
<comment type="cofactor">
    <cofactor evidence="7">
        <name>(6R)-5,10-methylene-5,6,7,8-tetrahydrofolate</name>
        <dbReference type="ChEBI" id="CHEBI:15636"/>
    </cofactor>
    <text evidence="7">Binds 1 5,10-methenyltetrahydrofolate (MTHF) per subunit.</text>
</comment>
<dbReference type="SUPFAM" id="SSF48173">
    <property type="entry name" value="Cryptochrome/photolyase FAD-binding domain"/>
    <property type="match status" value="1"/>
</dbReference>
<feature type="site" description="Electron transfer via tryptophanyl radical" evidence="6">
    <location>
        <position position="460"/>
    </location>
</feature>
<keyword evidence="2 5" id="KW-0285">Flavoprotein</keyword>
<feature type="compositionally biased region" description="Gly residues" evidence="8">
    <location>
        <begin position="697"/>
        <end position="722"/>
    </location>
</feature>
<dbReference type="EMBL" id="MU865949">
    <property type="protein sequence ID" value="KAK4447467.1"/>
    <property type="molecule type" value="Genomic_DNA"/>
</dbReference>
<reference evidence="10" key="2">
    <citation type="submission" date="2023-05" db="EMBL/GenBank/DDBJ databases">
        <authorList>
            <consortium name="Lawrence Berkeley National Laboratory"/>
            <person name="Steindorff A."/>
            <person name="Hensen N."/>
            <person name="Bonometti L."/>
            <person name="Westerberg I."/>
            <person name="Brannstrom I.O."/>
            <person name="Guillou S."/>
            <person name="Cros-Aarteil S."/>
            <person name="Calhoun S."/>
            <person name="Haridas S."/>
            <person name="Kuo A."/>
            <person name="Mondo S."/>
            <person name="Pangilinan J."/>
            <person name="Riley R."/>
            <person name="Labutti K."/>
            <person name="Andreopoulos B."/>
            <person name="Lipzen A."/>
            <person name="Chen C."/>
            <person name="Yanf M."/>
            <person name="Daum C."/>
            <person name="Ng V."/>
            <person name="Clum A."/>
            <person name="Ohm R."/>
            <person name="Martin F."/>
            <person name="Silar P."/>
            <person name="Natvig D."/>
            <person name="Lalanne C."/>
            <person name="Gautier V."/>
            <person name="Ament-Velasquez S.L."/>
            <person name="Kruys A."/>
            <person name="Hutchinson M.I."/>
            <person name="Powell A.J."/>
            <person name="Barry K."/>
            <person name="Miller A.N."/>
            <person name="Grigoriev I.V."/>
            <person name="Debuchy R."/>
            <person name="Gladieux P."/>
            <person name="Thoren M.H."/>
            <person name="Johannesson H."/>
        </authorList>
    </citation>
    <scope>NUCLEOTIDE SEQUENCE</scope>
    <source>
        <strain evidence="10">PSN243</strain>
    </source>
</reference>
<feature type="binding site" evidence="5">
    <location>
        <position position="281"/>
    </location>
    <ligand>
        <name>FAD</name>
        <dbReference type="ChEBI" id="CHEBI:57692"/>
    </ligand>
</feature>
<dbReference type="NCBIfam" id="TIGR02765">
    <property type="entry name" value="crypto_DASH"/>
    <property type="match status" value="1"/>
</dbReference>
<evidence type="ECO:0000256" key="6">
    <source>
        <dbReference type="PIRSR" id="PIRSR602081-2"/>
    </source>
</evidence>
<dbReference type="PROSITE" id="PS51645">
    <property type="entry name" value="PHR_CRY_ALPHA_BETA"/>
    <property type="match status" value="1"/>
</dbReference>
<comment type="function">
    <text evidence="7">May have a photoreceptor function.</text>
</comment>
<dbReference type="PRINTS" id="PR00147">
    <property type="entry name" value="DNAPHOTLYASE"/>
</dbReference>
<evidence type="ECO:0000256" key="1">
    <source>
        <dbReference type="ARBA" id="ARBA00005862"/>
    </source>
</evidence>
<evidence type="ECO:0000256" key="5">
    <source>
        <dbReference type="PIRSR" id="PIRSR602081-1"/>
    </source>
</evidence>
<feature type="compositionally biased region" description="Low complexity" evidence="8">
    <location>
        <begin position="592"/>
        <end position="607"/>
    </location>
</feature>
<dbReference type="GO" id="GO:0003684">
    <property type="term" value="F:damaged DNA binding"/>
    <property type="evidence" value="ECO:0007669"/>
    <property type="project" value="TreeGrafter"/>
</dbReference>
<evidence type="ECO:0000259" key="9">
    <source>
        <dbReference type="PROSITE" id="PS51645"/>
    </source>
</evidence>
<comment type="similarity">
    <text evidence="1 7">Belongs to the DNA photolyase class-1 family.</text>
</comment>
<dbReference type="AlphaFoldDB" id="A0AAV9GHA1"/>
<feature type="binding site" evidence="5">
    <location>
        <begin position="473"/>
        <end position="475"/>
    </location>
    <ligand>
        <name>FAD</name>
        <dbReference type="ChEBI" id="CHEBI:57692"/>
    </ligand>
</feature>
<dbReference type="GO" id="GO:0003904">
    <property type="term" value="F:deoxyribodipyrimidine photo-lyase activity"/>
    <property type="evidence" value="ECO:0007669"/>
    <property type="project" value="TreeGrafter"/>
</dbReference>
<gene>
    <name evidence="10" type="ORF">QBC34DRAFT_128815</name>
</gene>
<feature type="site" description="Electron transfer via tryptophanyl radical" evidence="6">
    <location>
        <position position="483"/>
    </location>
</feature>
<feature type="compositionally biased region" description="Low complexity" evidence="8">
    <location>
        <begin position="667"/>
        <end position="681"/>
    </location>
</feature>
<feature type="compositionally biased region" description="Basic residues" evidence="8">
    <location>
        <begin position="651"/>
        <end position="666"/>
    </location>
</feature>
<dbReference type="InterPro" id="IPR036134">
    <property type="entry name" value="Crypto/Photolyase_FAD-like_sf"/>
</dbReference>
<name>A0AAV9GHA1_9PEZI</name>
<dbReference type="Pfam" id="PF03441">
    <property type="entry name" value="FAD_binding_7"/>
    <property type="match status" value="1"/>
</dbReference>
<sequence length="733" mass="80641">MLTHETSILVLRKDLRCNDHPPLHHLGSGDHGYEYLVPVYVFPNHQIDLSGLIPGDAQSPYPKPMSQVGNYPRCGPHRAKFIAEAVYDLKESLKAIGSDLLIRAGDVADVIRELAQTLGKNGHHVGAVWMTSHEGTEEKADEKAVASLCEEIGAECTIWVDEKYFIDDRDAPKELPEIYTTYRKICEPLRDKPRPVLPSPKPGSLPKFPNMSAIPAQAEPFVMPENLDELVEAVVKPVASFLEDPPKFPDKATSAHPFKGGESKATERLLHLVQSEGMKHYKDTRNGLIGTEFSTKLSAYLAQGCITARQVHHCLLGYENGTDPTFEKVDGYGAGENEGTKAIRFELLWRDYMRLCHQKYGDKLFRLEGFKGYQNGNSKNDNGTYDKKAKWKTADKSRASPDQNPGPERIAEMVKRFNAGTTGMGLIDAAQRELLHTGYASNRARQNVASFLSKHLDIDWRYGAEWYEMLLVDYDVSSNWANWQYVSGVGNDPRGEVRIFNPVKQAFEYDKKGEYVRSWVPEVAGLNKLENVFQAWTASEEDLKAAGLADNIMVTDAIKRIDFLVDQKPAKPGKRPYFRRRGRSRGGGAAGAGDSRGSDAGATDAGSEVQGMDQKTDISTSPRAPSGGDRGGHAGHQSIPNGPGMGPGRSPRGHRGGGRGGIHRGQRGYQGQHGSYRGSQRGYHHGAPYNGNQHHNAGGGGGGRGYSRGGRYAGPGYHGVGRGQWDNQIPQQR</sequence>
<feature type="compositionally biased region" description="Basic residues" evidence="8">
    <location>
        <begin position="571"/>
        <end position="584"/>
    </location>
</feature>
<dbReference type="InterPro" id="IPR002081">
    <property type="entry name" value="Cryptochrome/DNA_photolyase_1"/>
</dbReference>
<keyword evidence="4 7" id="KW-0157">Chromophore</keyword>
<keyword evidence="11" id="KW-1185">Reference proteome</keyword>
<dbReference type="Gene3D" id="3.40.50.620">
    <property type="entry name" value="HUPs"/>
    <property type="match status" value="1"/>
</dbReference>
<dbReference type="PANTHER" id="PTHR11455:SF22">
    <property type="entry name" value="CRYPTOCHROME DASH"/>
    <property type="match status" value="1"/>
</dbReference>
<reference evidence="10" key="1">
    <citation type="journal article" date="2023" name="Mol. Phylogenet. Evol.">
        <title>Genome-scale phylogeny and comparative genomics of the fungal order Sordariales.</title>
        <authorList>
            <person name="Hensen N."/>
            <person name="Bonometti L."/>
            <person name="Westerberg I."/>
            <person name="Brannstrom I.O."/>
            <person name="Guillou S."/>
            <person name="Cros-Aarteil S."/>
            <person name="Calhoun S."/>
            <person name="Haridas S."/>
            <person name="Kuo A."/>
            <person name="Mondo S."/>
            <person name="Pangilinan J."/>
            <person name="Riley R."/>
            <person name="LaButti K."/>
            <person name="Andreopoulos B."/>
            <person name="Lipzen A."/>
            <person name="Chen C."/>
            <person name="Yan M."/>
            <person name="Daum C."/>
            <person name="Ng V."/>
            <person name="Clum A."/>
            <person name="Steindorff A."/>
            <person name="Ohm R.A."/>
            <person name="Martin F."/>
            <person name="Silar P."/>
            <person name="Natvig D.O."/>
            <person name="Lalanne C."/>
            <person name="Gautier V."/>
            <person name="Ament-Velasquez S.L."/>
            <person name="Kruys A."/>
            <person name="Hutchinson M.I."/>
            <person name="Powell A.J."/>
            <person name="Barry K."/>
            <person name="Miller A.N."/>
            <person name="Grigoriev I.V."/>
            <person name="Debuchy R."/>
            <person name="Gladieux P."/>
            <person name="Hiltunen Thoren M."/>
            <person name="Johannesson H."/>
        </authorList>
    </citation>
    <scope>NUCLEOTIDE SEQUENCE</scope>
    <source>
        <strain evidence="10">PSN243</strain>
    </source>
</reference>
<accession>A0AAV9GHA1</accession>
<dbReference type="GO" id="GO:0000719">
    <property type="term" value="P:photoreactive repair"/>
    <property type="evidence" value="ECO:0007669"/>
    <property type="project" value="TreeGrafter"/>
</dbReference>
<feature type="domain" description="Photolyase/cryptochrome alpha/beta" evidence="9">
    <location>
        <begin position="5"/>
        <end position="164"/>
    </location>
</feature>
<dbReference type="Proteomes" id="UP001321760">
    <property type="component" value="Unassembled WGS sequence"/>
</dbReference>
<comment type="cofactor">
    <cofactor evidence="5 7">
        <name>FAD</name>
        <dbReference type="ChEBI" id="CHEBI:57692"/>
    </cofactor>
    <text evidence="5 7">Binds 1 FAD per subunit.</text>
</comment>
<evidence type="ECO:0000256" key="4">
    <source>
        <dbReference type="ARBA" id="ARBA00022991"/>
    </source>
</evidence>
<evidence type="ECO:0000256" key="7">
    <source>
        <dbReference type="RuleBase" id="RU367151"/>
    </source>
</evidence>